<feature type="compositionally biased region" description="Low complexity" evidence="1">
    <location>
        <begin position="448"/>
        <end position="458"/>
    </location>
</feature>
<feature type="compositionally biased region" description="Low complexity" evidence="1">
    <location>
        <begin position="329"/>
        <end position="353"/>
    </location>
</feature>
<reference evidence="2" key="1">
    <citation type="journal article" date="2020" name="bioRxiv">
        <title>Comparative genomics of Chlamydomonas.</title>
        <authorList>
            <person name="Craig R.J."/>
            <person name="Hasan A.R."/>
            <person name="Ness R.W."/>
            <person name="Keightley P.D."/>
        </authorList>
    </citation>
    <scope>NUCLEOTIDE SEQUENCE</scope>
    <source>
        <strain evidence="2">CCAP 11/173</strain>
    </source>
</reference>
<evidence type="ECO:0000256" key="1">
    <source>
        <dbReference type="SAM" id="MobiDB-lite"/>
    </source>
</evidence>
<feature type="compositionally biased region" description="Gly residues" evidence="1">
    <location>
        <begin position="459"/>
        <end position="471"/>
    </location>
</feature>
<keyword evidence="3" id="KW-1185">Reference proteome</keyword>
<proteinExistence type="predicted"/>
<feature type="compositionally biased region" description="Low complexity" evidence="1">
    <location>
        <begin position="99"/>
        <end position="110"/>
    </location>
</feature>
<organism evidence="2 3">
    <name type="scientific">Chlamydomonas schloesseri</name>
    <dbReference type="NCBI Taxonomy" id="2026947"/>
    <lineage>
        <taxon>Eukaryota</taxon>
        <taxon>Viridiplantae</taxon>
        <taxon>Chlorophyta</taxon>
        <taxon>core chlorophytes</taxon>
        <taxon>Chlorophyceae</taxon>
        <taxon>CS clade</taxon>
        <taxon>Chlamydomonadales</taxon>
        <taxon>Chlamydomonadaceae</taxon>
        <taxon>Chlamydomonas</taxon>
    </lineage>
</organism>
<feature type="region of interest" description="Disordered" evidence="1">
    <location>
        <begin position="433"/>
        <end position="477"/>
    </location>
</feature>
<feature type="compositionally biased region" description="Low complexity" evidence="1">
    <location>
        <begin position="27"/>
        <end position="47"/>
    </location>
</feature>
<feature type="region of interest" description="Disordered" evidence="1">
    <location>
        <begin position="1"/>
        <end position="126"/>
    </location>
</feature>
<dbReference type="EMBL" id="JAEHOD010000002">
    <property type="protein sequence ID" value="KAG2453982.1"/>
    <property type="molecule type" value="Genomic_DNA"/>
</dbReference>
<sequence>MALASVRVADVVSKQSENRPVAPSVRLGGSHSVSAAAGSAGALAPEGLSREQSPEPSRALAPRQERPGLGEPAVSKKVFSDVSGDSGSAEPEDAGRQQSATAASTPPLSSGKAGPAPPFLLDSCPSFQEQQGTKPVFFDRHATFRRLRDESLSRVVEEEPAAPAAAAAAAAAGSSAARCPYLPDWSVARSGVWALAEAGLIRAMEAAEREDVSAAAAAGSSSSSSSPAAQSPASASAPLAATAAPVAPAVPHPDAATTIEHLTQLLPRPARISTMAQEPAAASAAAPAMAAAAAAAAAVPEAAGSPATGRSQHATPFATHHVNLEPLSPAASAAAPSSQGAAPAAGAAAAPAGRQPSVPTSQSFTIGRSAAAGADGAGAASPGADGVGSSLRSWLSRVRSAGHGAAGVPVPLGLGSSATLTPLQSLRGSLRRHLHGNPHISEGGGAAASGSPSAASASGGTGHAGSAGGGAPPRRGHAHHVAFAAGLAAATSTAVAVSSVGGGAVSGFVGAATAATSAAAASVAALSTASAAVQLGGHAIAAGSDMLLNRVQGKAVKKASALVADAVLGPAASAGLRHVLLQRLRATVAGASVAWFLMNHMALSDGLVHLDFEHDFVHSAKLMLDLATSGPQVLENCRELMQIGVALTMGVANSSRGGAGAASSGGGGGAAAAAAAGSTGTAAAAAAAAAAAHAAADASHTANSSLAEAVAAEAATAIAAGEMVGGELAVAAAAVAVAAGGAAASAAGGLLAEAGSAGGGAALQEALQGALNNIESLRDGSFGRAR</sequence>
<evidence type="ECO:0000313" key="2">
    <source>
        <dbReference type="EMBL" id="KAG2453982.1"/>
    </source>
</evidence>
<dbReference type="AlphaFoldDB" id="A0A836BBZ2"/>
<accession>A0A836BBZ2</accession>
<protein>
    <submittedName>
        <fullName evidence="2">Uncharacterized protein</fullName>
    </submittedName>
</protein>
<name>A0A836BBZ2_9CHLO</name>
<dbReference type="OrthoDB" id="540439at2759"/>
<dbReference type="Proteomes" id="UP000613740">
    <property type="component" value="Unassembled WGS sequence"/>
</dbReference>
<feature type="region of interest" description="Disordered" evidence="1">
    <location>
        <begin position="329"/>
        <end position="362"/>
    </location>
</feature>
<comment type="caution">
    <text evidence="2">The sequence shown here is derived from an EMBL/GenBank/DDBJ whole genome shotgun (WGS) entry which is preliminary data.</text>
</comment>
<evidence type="ECO:0000313" key="3">
    <source>
        <dbReference type="Proteomes" id="UP000613740"/>
    </source>
</evidence>
<gene>
    <name evidence="2" type="ORF">HYH02_001027</name>
</gene>